<evidence type="ECO:0000256" key="2">
    <source>
        <dbReference type="SAM" id="SignalP"/>
    </source>
</evidence>
<evidence type="ECO:0008006" key="5">
    <source>
        <dbReference type="Google" id="ProtNLM"/>
    </source>
</evidence>
<evidence type="ECO:0000256" key="1">
    <source>
        <dbReference type="SAM" id="MobiDB-lite"/>
    </source>
</evidence>
<keyword evidence="2" id="KW-0732">Signal</keyword>
<feature type="chain" id="PRO_5045635878" description="DUF4789 domain-containing protein" evidence="2">
    <location>
        <begin position="30"/>
        <end position="256"/>
    </location>
</feature>
<comment type="caution">
    <text evidence="3">The sequence shown here is derived from an EMBL/GenBank/DDBJ whole genome shotgun (WGS) entry which is preliminary data.</text>
</comment>
<reference evidence="3 4" key="1">
    <citation type="submission" date="2024-08" db="EMBL/GenBank/DDBJ databases">
        <authorList>
            <person name="Cucini C."/>
            <person name="Frati F."/>
        </authorList>
    </citation>
    <scope>NUCLEOTIDE SEQUENCE [LARGE SCALE GENOMIC DNA]</scope>
</reference>
<feature type="region of interest" description="Disordered" evidence="1">
    <location>
        <begin position="207"/>
        <end position="227"/>
    </location>
</feature>
<gene>
    <name evidence="3" type="ORF">ODALV1_LOCUS22160</name>
</gene>
<accession>A0ABP1RHA1</accession>
<evidence type="ECO:0000313" key="4">
    <source>
        <dbReference type="Proteomes" id="UP001642540"/>
    </source>
</evidence>
<evidence type="ECO:0000313" key="3">
    <source>
        <dbReference type="EMBL" id="CAL8128275.1"/>
    </source>
</evidence>
<protein>
    <recommendedName>
        <fullName evidence="5">DUF4789 domain-containing protein</fullName>
    </recommendedName>
</protein>
<name>A0ABP1RHA1_9HEXA</name>
<dbReference type="Proteomes" id="UP001642540">
    <property type="component" value="Unassembled WGS sequence"/>
</dbReference>
<dbReference type="EMBL" id="CAXLJM020000075">
    <property type="protein sequence ID" value="CAL8128275.1"/>
    <property type="molecule type" value="Genomic_DNA"/>
</dbReference>
<keyword evidence="4" id="KW-1185">Reference proteome</keyword>
<sequence length="256" mass="28875">METMKMFRISFEFLFLIAIFLSHSHNLVAEEHDRIVTDLELIYSSQGIPIDYGYNETKIEKEELASAPGCPKSIEGFPWVYYGNPPKCYLTGLQSPCSKNQLLFLEEIESESNTGVCVCKICQNYLASGAPMPVSPDGRYKFCGEDNVYDTHEKDCYDLHNQGSCGASQWLVKDSSGSSVTCIPGCLKSEEEDKVMKYNHQKGECVLKERPPNPDQNKRTQTYGLTPNSCPSNQRYSSVLKRCFIPNQIRYLGIIG</sequence>
<feature type="signal peptide" evidence="2">
    <location>
        <begin position="1"/>
        <end position="29"/>
    </location>
</feature>
<organism evidence="3 4">
    <name type="scientific">Orchesella dallaii</name>
    <dbReference type="NCBI Taxonomy" id="48710"/>
    <lineage>
        <taxon>Eukaryota</taxon>
        <taxon>Metazoa</taxon>
        <taxon>Ecdysozoa</taxon>
        <taxon>Arthropoda</taxon>
        <taxon>Hexapoda</taxon>
        <taxon>Collembola</taxon>
        <taxon>Entomobryomorpha</taxon>
        <taxon>Entomobryoidea</taxon>
        <taxon>Orchesellidae</taxon>
        <taxon>Orchesellinae</taxon>
        <taxon>Orchesella</taxon>
    </lineage>
</organism>
<feature type="compositionally biased region" description="Basic and acidic residues" evidence="1">
    <location>
        <begin position="207"/>
        <end position="218"/>
    </location>
</feature>
<proteinExistence type="predicted"/>